<feature type="domain" description="PTS EIIC type-2" evidence="15">
    <location>
        <begin position="290"/>
        <end position="656"/>
    </location>
</feature>
<dbReference type="SUPFAM" id="SSF52794">
    <property type="entry name" value="PTS system IIB component-like"/>
    <property type="match status" value="1"/>
</dbReference>
<evidence type="ECO:0000313" key="16">
    <source>
        <dbReference type="EMBL" id="AKK03332.1"/>
    </source>
</evidence>
<dbReference type="GO" id="GO:0009401">
    <property type="term" value="P:phosphoenolpyruvate-dependent sugar phosphotransferase system"/>
    <property type="evidence" value="ECO:0007669"/>
    <property type="project" value="UniProtKB-KW"/>
</dbReference>
<dbReference type="CDD" id="cd05569">
    <property type="entry name" value="PTS_IIB_fructose"/>
    <property type="match status" value="1"/>
</dbReference>
<keyword evidence="5" id="KW-0762">Sugar transport</keyword>
<dbReference type="Proteomes" id="UP000035368">
    <property type="component" value="Chromosome"/>
</dbReference>
<dbReference type="EMBL" id="CP011541">
    <property type="protein sequence ID" value="AKK03332.1"/>
    <property type="molecule type" value="Genomic_DNA"/>
</dbReference>
<evidence type="ECO:0000256" key="6">
    <source>
        <dbReference type="ARBA" id="ARBA00022679"/>
    </source>
</evidence>
<dbReference type="PROSITE" id="PS51094">
    <property type="entry name" value="PTS_EIIA_TYPE_2"/>
    <property type="match status" value="1"/>
</dbReference>
<evidence type="ECO:0000256" key="11">
    <source>
        <dbReference type="ARBA" id="ARBA00023136"/>
    </source>
</evidence>
<dbReference type="InterPro" id="IPR050864">
    <property type="entry name" value="Bacterial_PTS_Sugar_Transport"/>
</dbReference>
<keyword evidence="9" id="KW-0418">Kinase</keyword>
<dbReference type="Pfam" id="PF02302">
    <property type="entry name" value="PTS_IIB"/>
    <property type="match status" value="1"/>
</dbReference>
<dbReference type="GO" id="GO:0022877">
    <property type="term" value="F:protein-N(PI)-phosphohistidine-fructose phosphotransferase system transporter activity"/>
    <property type="evidence" value="ECO:0007669"/>
    <property type="project" value="InterPro"/>
</dbReference>
<dbReference type="InterPro" id="IPR003353">
    <property type="entry name" value="PTS_IIB_fruc"/>
</dbReference>
<dbReference type="AlphaFoldDB" id="A0A0G3GWV4"/>
<dbReference type="PROSITE" id="PS51104">
    <property type="entry name" value="PTS_EIIC_TYPE_2"/>
    <property type="match status" value="1"/>
</dbReference>
<evidence type="ECO:0000259" key="15">
    <source>
        <dbReference type="PROSITE" id="PS51104"/>
    </source>
</evidence>
<dbReference type="EC" id="2.7.1.69" evidence="16"/>
<dbReference type="KEGG" id="cei:CEPID_07405"/>
<reference evidence="16 17" key="1">
    <citation type="submission" date="2015-05" db="EMBL/GenBank/DDBJ databases">
        <title>Complete genome sequence of Corynebacterium epidermidicanis DSM 45586, isolated from the skin of a dog suffering from pruritus.</title>
        <authorList>
            <person name="Ruckert C."/>
            <person name="Albersmeier A."/>
            <person name="Winkler A."/>
            <person name="Tauch A."/>
        </authorList>
    </citation>
    <scope>NUCLEOTIDE SEQUENCE [LARGE SCALE GENOMIC DNA]</scope>
    <source>
        <strain evidence="16 17">DSM 45586</strain>
    </source>
</reference>
<dbReference type="InterPro" id="IPR013011">
    <property type="entry name" value="PTS_EIIB_2"/>
</dbReference>
<keyword evidence="8 12" id="KW-0812">Transmembrane</keyword>
<evidence type="ECO:0000256" key="7">
    <source>
        <dbReference type="ARBA" id="ARBA00022683"/>
    </source>
</evidence>
<dbReference type="CDD" id="cd00211">
    <property type="entry name" value="PTS_IIA_fru"/>
    <property type="match status" value="1"/>
</dbReference>
<evidence type="ECO:0000259" key="13">
    <source>
        <dbReference type="PROSITE" id="PS51094"/>
    </source>
</evidence>
<dbReference type="OrthoDB" id="9782569at2"/>
<dbReference type="PATRIC" id="fig|1050174.4.peg.1492"/>
<keyword evidence="11 12" id="KW-0472">Membrane</keyword>
<dbReference type="InterPro" id="IPR016152">
    <property type="entry name" value="PTrfase/Anion_transptr"/>
</dbReference>
<feature type="transmembrane region" description="Helical" evidence="12">
    <location>
        <begin position="525"/>
        <end position="544"/>
    </location>
</feature>
<dbReference type="GO" id="GO:0005351">
    <property type="term" value="F:carbohydrate:proton symporter activity"/>
    <property type="evidence" value="ECO:0007669"/>
    <property type="project" value="InterPro"/>
</dbReference>
<dbReference type="Gene3D" id="3.40.50.2300">
    <property type="match status" value="1"/>
</dbReference>
<evidence type="ECO:0000256" key="9">
    <source>
        <dbReference type="ARBA" id="ARBA00022777"/>
    </source>
</evidence>
<dbReference type="PANTHER" id="PTHR30505">
    <property type="entry name" value="FRUCTOSE-LIKE PERMEASE"/>
    <property type="match status" value="1"/>
</dbReference>
<accession>A0A0G3GWV4</accession>
<keyword evidence="3" id="KW-1003">Cell membrane</keyword>
<sequence>MTEELIAEQLIRLDVSGLKSSTDVIDTIAEIIGRCDHNVDLEALRSAFLAREQQSSTGFRGGVAIPHCKTDAISSPAVVFLRLTEEIDFGGPDGPADLILAIATPASGGKAHLKILSRLARKFIDAEFLRSLRTVPDPPSAVRVLRTALASNPAAAHHERLTILAVTSCPTGIAHTYMAADALKEAARKRSDLNLIVEAQGASSVEPIPEEIASTADSVIFATEVAVRNEERFHGLPVVRTGVKRAIDTPNELLDHAVAAAHSPHPARVTAKGASQSSGGVQSPELLNSIRRAIMTGVSYMVPFVAAGGLLLALGFAVGGYDVGMVYQAVLAHHSLSTLPGHEIVTPEGMLSTTKSGLGLYLGSVFYATGQAAMSLVVAALSGYIAFAMAGRPGIAPGFIGGVISVTLGAGFLGGLVTGIIAGTVAYGLTRLRAPHWISSIMPVVVIPLLTSAVVGLAMFLLLGVPLARVLAAMEHWLSTLDGVSSITIGALLGLMMCSDLGGPINKSVYLFATAGLSTQEPSSLAIMATVMASGMVPPLALSLATAMRGQLFTPAERDNGKSAWLMGLSFVSEGAIPFAAADPICVLPSLMAGGALTGALCMLLDVRSSAPHGGIFVIFAIQPVWGFLVAILAGTVVSALLVIALKQFVQPVVSKRNSAELYRKEPYFS</sequence>
<dbReference type="Pfam" id="PF00359">
    <property type="entry name" value="PTS_EIIA_2"/>
    <property type="match status" value="1"/>
</dbReference>
<dbReference type="STRING" id="1050174.CEPID_07405"/>
<gene>
    <name evidence="16" type="primary">ptsF</name>
    <name evidence="16" type="ORF">CEPID_07405</name>
</gene>
<dbReference type="InterPro" id="IPR006327">
    <property type="entry name" value="PTS_IIC_fruc"/>
</dbReference>
<dbReference type="GO" id="GO:0016301">
    <property type="term" value="F:kinase activity"/>
    <property type="evidence" value="ECO:0007669"/>
    <property type="project" value="UniProtKB-KW"/>
</dbReference>
<keyword evidence="10 12" id="KW-1133">Transmembrane helix</keyword>
<evidence type="ECO:0000256" key="12">
    <source>
        <dbReference type="SAM" id="Phobius"/>
    </source>
</evidence>
<evidence type="ECO:0000256" key="2">
    <source>
        <dbReference type="ARBA" id="ARBA00022448"/>
    </source>
</evidence>
<feature type="domain" description="PTS EIIA type-2" evidence="13">
    <location>
        <begin position="4"/>
        <end position="148"/>
    </location>
</feature>
<dbReference type="GO" id="GO:0005886">
    <property type="term" value="C:plasma membrane"/>
    <property type="evidence" value="ECO:0007669"/>
    <property type="project" value="UniProtKB-SubCell"/>
</dbReference>
<dbReference type="InterPro" id="IPR003501">
    <property type="entry name" value="PTS_EIIB_2/3"/>
</dbReference>
<proteinExistence type="predicted"/>
<evidence type="ECO:0000313" key="17">
    <source>
        <dbReference type="Proteomes" id="UP000035368"/>
    </source>
</evidence>
<name>A0A0G3GWV4_9CORY</name>
<dbReference type="PANTHER" id="PTHR30505:SF0">
    <property type="entry name" value="FRUCTOSE-LIKE PTS SYSTEM EIIBC COMPONENT-RELATED"/>
    <property type="match status" value="1"/>
</dbReference>
<feature type="transmembrane region" description="Helical" evidence="12">
    <location>
        <begin position="587"/>
        <end position="605"/>
    </location>
</feature>
<evidence type="ECO:0000256" key="4">
    <source>
        <dbReference type="ARBA" id="ARBA00022553"/>
    </source>
</evidence>
<dbReference type="InterPro" id="IPR002178">
    <property type="entry name" value="PTS_EIIA_type-2_dom"/>
</dbReference>
<dbReference type="Gene3D" id="3.40.930.10">
    <property type="entry name" value="Mannitol-specific EII, Chain A"/>
    <property type="match status" value="1"/>
</dbReference>
<feature type="domain" description="PTS EIIB type-2" evidence="14">
    <location>
        <begin position="163"/>
        <end position="259"/>
    </location>
</feature>
<keyword evidence="4" id="KW-0597">Phosphoprotein</keyword>
<organism evidence="16 17">
    <name type="scientific">Corynebacterium epidermidicanis</name>
    <dbReference type="NCBI Taxonomy" id="1050174"/>
    <lineage>
        <taxon>Bacteria</taxon>
        <taxon>Bacillati</taxon>
        <taxon>Actinomycetota</taxon>
        <taxon>Actinomycetes</taxon>
        <taxon>Mycobacteriales</taxon>
        <taxon>Corynebacteriaceae</taxon>
        <taxon>Corynebacterium</taxon>
    </lineage>
</organism>
<dbReference type="PROSITE" id="PS51099">
    <property type="entry name" value="PTS_EIIB_TYPE_2"/>
    <property type="match status" value="1"/>
</dbReference>
<dbReference type="GO" id="GO:0090563">
    <property type="term" value="F:protein-phosphocysteine-sugar phosphotransferase activity"/>
    <property type="evidence" value="ECO:0007669"/>
    <property type="project" value="TreeGrafter"/>
</dbReference>
<feature type="transmembrane region" description="Helical" evidence="12">
    <location>
        <begin position="617"/>
        <end position="646"/>
    </location>
</feature>
<keyword evidence="6 16" id="KW-0808">Transferase</keyword>
<dbReference type="InterPro" id="IPR036095">
    <property type="entry name" value="PTS_EIIB-like_sf"/>
</dbReference>
<evidence type="ECO:0000256" key="5">
    <source>
        <dbReference type="ARBA" id="ARBA00022597"/>
    </source>
</evidence>
<dbReference type="RefSeq" id="WP_047240382.1">
    <property type="nucleotide sequence ID" value="NZ_CP011541.1"/>
</dbReference>
<evidence type="ECO:0000256" key="8">
    <source>
        <dbReference type="ARBA" id="ARBA00022692"/>
    </source>
</evidence>
<evidence type="ECO:0000259" key="14">
    <source>
        <dbReference type="PROSITE" id="PS51099"/>
    </source>
</evidence>
<evidence type="ECO:0000256" key="10">
    <source>
        <dbReference type="ARBA" id="ARBA00022989"/>
    </source>
</evidence>
<comment type="subcellular location">
    <subcellularLocation>
        <location evidence="1">Cell inner membrane</location>
        <topology evidence="1">Multi-pass membrane protein</topology>
    </subcellularLocation>
</comment>
<protein>
    <submittedName>
        <fullName evidence="16">Fructose specific PTS system component</fullName>
        <ecNumber evidence="16">2.7.1.69</ecNumber>
    </submittedName>
</protein>
<evidence type="ECO:0000256" key="3">
    <source>
        <dbReference type="ARBA" id="ARBA00022475"/>
    </source>
</evidence>
<feature type="transmembrane region" description="Helical" evidence="12">
    <location>
        <begin position="300"/>
        <end position="321"/>
    </location>
</feature>
<feature type="transmembrane region" description="Helical" evidence="12">
    <location>
        <begin position="365"/>
        <end position="387"/>
    </location>
</feature>
<dbReference type="NCBIfam" id="TIGR01427">
    <property type="entry name" value="PTS_IIC_fructo"/>
    <property type="match status" value="1"/>
</dbReference>
<dbReference type="InterPro" id="IPR013014">
    <property type="entry name" value="PTS_EIIC_2"/>
</dbReference>
<feature type="transmembrane region" description="Helical" evidence="12">
    <location>
        <begin position="441"/>
        <end position="463"/>
    </location>
</feature>
<keyword evidence="7" id="KW-0598">Phosphotransferase system</keyword>
<keyword evidence="17" id="KW-1185">Reference proteome</keyword>
<feature type="transmembrane region" description="Helical" evidence="12">
    <location>
        <begin position="484"/>
        <end position="505"/>
    </location>
</feature>
<dbReference type="SUPFAM" id="SSF55804">
    <property type="entry name" value="Phoshotransferase/anion transport protein"/>
    <property type="match status" value="1"/>
</dbReference>
<feature type="transmembrane region" description="Helical" evidence="12">
    <location>
        <begin position="399"/>
        <end position="429"/>
    </location>
</feature>
<evidence type="ECO:0000256" key="1">
    <source>
        <dbReference type="ARBA" id="ARBA00004429"/>
    </source>
</evidence>
<keyword evidence="2" id="KW-0813">Transport</keyword>